<dbReference type="InterPro" id="IPR035647">
    <property type="entry name" value="EFG_III/V"/>
</dbReference>
<dbReference type="InterPro" id="IPR020568">
    <property type="entry name" value="Ribosomal_Su5_D2-typ_SF"/>
</dbReference>
<feature type="domain" description="UPF0029" evidence="3">
    <location>
        <begin position="142"/>
        <end position="187"/>
    </location>
</feature>
<proteinExistence type="inferred from homology"/>
<dbReference type="Pfam" id="PF09186">
    <property type="entry name" value="DUF1949"/>
    <property type="match status" value="1"/>
</dbReference>
<comment type="caution">
    <text evidence="4">The sequence shown here is derived from an EMBL/GenBank/DDBJ whole genome shotgun (WGS) entry which is preliminary data.</text>
</comment>
<evidence type="ECO:0000313" key="4">
    <source>
        <dbReference type="EMBL" id="KGM06791.1"/>
    </source>
</evidence>
<dbReference type="PANTHER" id="PTHR16301:SF20">
    <property type="entry name" value="IMPACT FAMILY MEMBER YIGZ"/>
    <property type="match status" value="1"/>
</dbReference>
<sequence length="195" mass="21534">MASKLFTITTSVQAEYEIKKSRFIGAIMPCNNEQEALHQLGLLARQHPNANHLAFAWRIRQPEGFITERFHDAGEPSGTAGRPILAPLEGESLINTVVGVVRYFGGIKLGTGGLTRAYATAAKEAMAAATIIPWVEMAEVTLEIDYPQLQMLEYQLKQVHGQVIDQQFTDKVTITFTLPAKLRDDIVKQFSGFSG</sequence>
<dbReference type="EMBL" id="JRQD01000003">
    <property type="protein sequence ID" value="KGM06791.1"/>
    <property type="molecule type" value="Genomic_DNA"/>
</dbReference>
<dbReference type="InterPro" id="IPR036956">
    <property type="entry name" value="Impact_N_sf"/>
</dbReference>
<dbReference type="Gene3D" id="3.30.230.30">
    <property type="entry name" value="Impact, N-terminal domain"/>
    <property type="match status" value="1"/>
</dbReference>
<dbReference type="SUPFAM" id="SSF54980">
    <property type="entry name" value="EF-G C-terminal domain-like"/>
    <property type="match status" value="1"/>
</dbReference>
<dbReference type="SUPFAM" id="SSF54211">
    <property type="entry name" value="Ribosomal protein S5 domain 2-like"/>
    <property type="match status" value="1"/>
</dbReference>
<dbReference type="GO" id="GO:0006446">
    <property type="term" value="P:regulation of translational initiation"/>
    <property type="evidence" value="ECO:0007669"/>
    <property type="project" value="TreeGrafter"/>
</dbReference>
<protein>
    <recommendedName>
        <fullName evidence="6">YigZ family protein</fullName>
    </recommendedName>
</protein>
<evidence type="ECO:0000256" key="1">
    <source>
        <dbReference type="ARBA" id="ARBA00007665"/>
    </source>
</evidence>
<reference evidence="4 5" key="1">
    <citation type="submission" date="2014-09" db="EMBL/GenBank/DDBJ databases">
        <authorList>
            <person name="Grob C."/>
            <person name="Taubert M."/>
            <person name="Howat A.M."/>
            <person name="Burns O.J."/>
            <person name="Dixon J.L."/>
            <person name="Chen Y."/>
            <person name="Murrell J.C."/>
        </authorList>
    </citation>
    <scope>NUCLEOTIDE SEQUENCE [LARGE SCALE GENOMIC DNA]</scope>
    <source>
        <strain evidence="4">L4</strain>
    </source>
</reference>
<name>A0A0A0BFU5_9GAMM</name>
<feature type="domain" description="Impact N-terminal" evidence="2">
    <location>
        <begin position="19"/>
        <end position="126"/>
    </location>
</feature>
<dbReference type="RefSeq" id="WP_036313366.1">
    <property type="nucleotide sequence ID" value="NZ_JRQD01000003.1"/>
</dbReference>
<dbReference type="STRING" id="392484.LP43_1283"/>
<dbReference type="Proteomes" id="UP000029999">
    <property type="component" value="Unassembled WGS sequence"/>
</dbReference>
<dbReference type="Gene3D" id="3.30.70.240">
    <property type="match status" value="1"/>
</dbReference>
<organism evidence="4 5">
    <name type="scientific">Methylophaga thiooxydans</name>
    <dbReference type="NCBI Taxonomy" id="392484"/>
    <lineage>
        <taxon>Bacteria</taxon>
        <taxon>Pseudomonadati</taxon>
        <taxon>Pseudomonadota</taxon>
        <taxon>Gammaproteobacteria</taxon>
        <taxon>Thiotrichales</taxon>
        <taxon>Piscirickettsiaceae</taxon>
        <taxon>Methylophaga</taxon>
    </lineage>
</organism>
<dbReference type="InterPro" id="IPR015269">
    <property type="entry name" value="UPF0029_Impact_C"/>
</dbReference>
<gene>
    <name evidence="4" type="ORF">LP43_1283</name>
</gene>
<evidence type="ECO:0000313" key="5">
    <source>
        <dbReference type="Proteomes" id="UP000029999"/>
    </source>
</evidence>
<dbReference type="InterPro" id="IPR001498">
    <property type="entry name" value="Impact_N"/>
</dbReference>
<dbReference type="AlphaFoldDB" id="A0A0A0BFU5"/>
<evidence type="ECO:0008006" key="6">
    <source>
        <dbReference type="Google" id="ProtNLM"/>
    </source>
</evidence>
<dbReference type="InterPro" id="IPR023582">
    <property type="entry name" value="Impact"/>
</dbReference>
<dbReference type="GO" id="GO:0005737">
    <property type="term" value="C:cytoplasm"/>
    <property type="evidence" value="ECO:0007669"/>
    <property type="project" value="TreeGrafter"/>
</dbReference>
<comment type="similarity">
    <text evidence="1">Belongs to the IMPACT family.</text>
</comment>
<dbReference type="GO" id="GO:0032561">
    <property type="term" value="F:guanyl ribonucleotide binding"/>
    <property type="evidence" value="ECO:0007669"/>
    <property type="project" value="UniProtKB-ARBA"/>
</dbReference>
<dbReference type="PANTHER" id="PTHR16301">
    <property type="entry name" value="IMPACT-RELATED"/>
    <property type="match status" value="1"/>
</dbReference>
<evidence type="ECO:0000259" key="2">
    <source>
        <dbReference type="Pfam" id="PF01205"/>
    </source>
</evidence>
<evidence type="ECO:0000259" key="3">
    <source>
        <dbReference type="Pfam" id="PF09186"/>
    </source>
</evidence>
<dbReference type="GO" id="GO:0017111">
    <property type="term" value="F:ribonucleoside triphosphate phosphatase activity"/>
    <property type="evidence" value="ECO:0007669"/>
    <property type="project" value="UniProtKB-ARBA"/>
</dbReference>
<dbReference type="GO" id="GO:0043168">
    <property type="term" value="F:anion binding"/>
    <property type="evidence" value="ECO:0007669"/>
    <property type="project" value="UniProtKB-ARBA"/>
</dbReference>
<accession>A0A0A0BFU5</accession>
<dbReference type="Pfam" id="PF01205">
    <property type="entry name" value="Impact_N"/>
    <property type="match status" value="1"/>
</dbReference>